<dbReference type="InterPro" id="IPR008271">
    <property type="entry name" value="Ser/Thr_kinase_AS"/>
</dbReference>
<dbReference type="EC" id="2.7.11.1" evidence="2"/>
<proteinExistence type="predicted"/>
<evidence type="ECO:0000256" key="15">
    <source>
        <dbReference type="ARBA" id="ARBA00047899"/>
    </source>
</evidence>
<reference evidence="22 23" key="1">
    <citation type="journal article" date="2019" name="Plant Biotechnol. J.">
        <title>The red bayberry genome and genetic basis of sex determination.</title>
        <authorList>
            <person name="Jia H.M."/>
            <person name="Jia H.J."/>
            <person name="Cai Q.L."/>
            <person name="Wang Y."/>
            <person name="Zhao H.B."/>
            <person name="Yang W.F."/>
            <person name="Wang G.Y."/>
            <person name="Li Y.H."/>
            <person name="Zhan D.L."/>
            <person name="Shen Y.T."/>
            <person name="Niu Q.F."/>
            <person name="Chang L."/>
            <person name="Qiu J."/>
            <person name="Zhao L."/>
            <person name="Xie H.B."/>
            <person name="Fu W.Y."/>
            <person name="Jin J."/>
            <person name="Li X.W."/>
            <person name="Jiao Y."/>
            <person name="Zhou C.C."/>
            <person name="Tu T."/>
            <person name="Chai C.Y."/>
            <person name="Gao J.L."/>
            <person name="Fan L.J."/>
            <person name="van de Weg E."/>
            <person name="Wang J.Y."/>
            <person name="Gao Z.S."/>
        </authorList>
    </citation>
    <scope>NUCLEOTIDE SEQUENCE [LARGE SCALE GENOMIC DNA]</scope>
    <source>
        <tissue evidence="22">Leaves</tissue>
    </source>
</reference>
<keyword evidence="10" id="KW-1133">Transmembrane helix</keyword>
<evidence type="ECO:0000256" key="14">
    <source>
        <dbReference type="ARBA" id="ARBA00023180"/>
    </source>
</evidence>
<dbReference type="InterPro" id="IPR017441">
    <property type="entry name" value="Protein_kinase_ATP_BS"/>
</dbReference>
<dbReference type="PANTHER" id="PTHR47460">
    <property type="entry name" value="SERINE/THREONINE-PROTEIN KINASE-LIKE PROTEIN ACR4"/>
    <property type="match status" value="1"/>
</dbReference>
<keyword evidence="5" id="KW-0812">Transmembrane</keyword>
<dbReference type="InterPro" id="IPR009091">
    <property type="entry name" value="RCC1/BLIP-II"/>
</dbReference>
<dbReference type="InterPro" id="IPR001245">
    <property type="entry name" value="Ser-Thr/Tyr_kinase_cat_dom"/>
</dbReference>
<keyword evidence="23" id="KW-1185">Reference proteome</keyword>
<keyword evidence="13" id="KW-0675">Receptor</keyword>
<dbReference type="OrthoDB" id="61110at2759"/>
<dbReference type="Proteomes" id="UP000516437">
    <property type="component" value="Chromosome 3"/>
</dbReference>
<evidence type="ECO:0000256" key="9">
    <source>
        <dbReference type="ARBA" id="ARBA00022840"/>
    </source>
</evidence>
<evidence type="ECO:0000256" key="1">
    <source>
        <dbReference type="ARBA" id="ARBA00004479"/>
    </source>
</evidence>
<dbReference type="PROSITE" id="PS00107">
    <property type="entry name" value="PROTEIN_KINASE_ATP"/>
    <property type="match status" value="1"/>
</dbReference>
<dbReference type="EMBL" id="RXIC02000021">
    <property type="protein sequence ID" value="KAB1218068.1"/>
    <property type="molecule type" value="Genomic_DNA"/>
</dbReference>
<evidence type="ECO:0000256" key="5">
    <source>
        <dbReference type="ARBA" id="ARBA00022692"/>
    </source>
</evidence>
<keyword evidence="14" id="KW-0325">Glycoprotein</keyword>
<dbReference type="Gene3D" id="3.30.200.20">
    <property type="entry name" value="Phosphorylase Kinase, domain 1"/>
    <property type="match status" value="1"/>
</dbReference>
<feature type="binding site" evidence="18">
    <location>
        <position position="543"/>
    </location>
    <ligand>
        <name>ATP</name>
        <dbReference type="ChEBI" id="CHEBI:30616"/>
    </ligand>
</feature>
<comment type="caution">
    <text evidence="17">Lacks conserved residue(s) required for the propagation of feature annotation.</text>
</comment>
<evidence type="ECO:0000256" key="8">
    <source>
        <dbReference type="ARBA" id="ARBA00022777"/>
    </source>
</evidence>
<evidence type="ECO:0000256" key="13">
    <source>
        <dbReference type="ARBA" id="ARBA00023170"/>
    </source>
</evidence>
<dbReference type="Pfam" id="PF07714">
    <property type="entry name" value="PK_Tyr_Ser-Thr"/>
    <property type="match status" value="1"/>
</dbReference>
<evidence type="ECO:0000259" key="21">
    <source>
        <dbReference type="PROSITE" id="PS50050"/>
    </source>
</evidence>
<evidence type="ECO:0000313" key="22">
    <source>
        <dbReference type="EMBL" id="KAB1218068.1"/>
    </source>
</evidence>
<accession>A0A6A1W2S3</accession>
<evidence type="ECO:0000256" key="18">
    <source>
        <dbReference type="PROSITE-ProRule" id="PRU10141"/>
    </source>
</evidence>
<comment type="catalytic activity">
    <reaction evidence="16">
        <text>L-seryl-[protein] + ATP = O-phospho-L-seryl-[protein] + ADP + H(+)</text>
        <dbReference type="Rhea" id="RHEA:17989"/>
        <dbReference type="Rhea" id="RHEA-COMP:9863"/>
        <dbReference type="Rhea" id="RHEA-COMP:11604"/>
        <dbReference type="ChEBI" id="CHEBI:15378"/>
        <dbReference type="ChEBI" id="CHEBI:29999"/>
        <dbReference type="ChEBI" id="CHEBI:30616"/>
        <dbReference type="ChEBI" id="CHEBI:83421"/>
        <dbReference type="ChEBI" id="CHEBI:456216"/>
        <dbReference type="EC" id="2.7.11.1"/>
    </reaction>
</comment>
<dbReference type="GO" id="GO:0005524">
    <property type="term" value="F:ATP binding"/>
    <property type="evidence" value="ECO:0007669"/>
    <property type="project" value="UniProtKB-UniRule"/>
</dbReference>
<keyword evidence="4" id="KW-0808">Transferase</keyword>
<dbReference type="GO" id="GO:0016020">
    <property type="term" value="C:membrane"/>
    <property type="evidence" value="ECO:0007669"/>
    <property type="project" value="UniProtKB-SubCell"/>
</dbReference>
<keyword evidence="8 22" id="KW-0418">Kinase</keyword>
<dbReference type="InterPro" id="IPR000719">
    <property type="entry name" value="Prot_kinase_dom"/>
</dbReference>
<comment type="catalytic activity">
    <reaction evidence="15">
        <text>L-threonyl-[protein] + ATP = O-phospho-L-threonyl-[protein] + ADP + H(+)</text>
        <dbReference type="Rhea" id="RHEA:46608"/>
        <dbReference type="Rhea" id="RHEA-COMP:11060"/>
        <dbReference type="Rhea" id="RHEA-COMP:11605"/>
        <dbReference type="ChEBI" id="CHEBI:15378"/>
        <dbReference type="ChEBI" id="CHEBI:30013"/>
        <dbReference type="ChEBI" id="CHEBI:30616"/>
        <dbReference type="ChEBI" id="CHEBI:61977"/>
        <dbReference type="ChEBI" id="CHEBI:456216"/>
        <dbReference type="EC" id="2.7.11.1"/>
    </reaction>
</comment>
<feature type="chain" id="PRO_5025491654" description="non-specific serine/threonine protein kinase" evidence="19">
    <location>
        <begin position="28"/>
        <end position="802"/>
    </location>
</feature>
<dbReference type="Gene3D" id="1.10.510.10">
    <property type="entry name" value="Transferase(Phosphotransferase) domain 1"/>
    <property type="match status" value="2"/>
</dbReference>
<feature type="signal peptide" evidence="19">
    <location>
        <begin position="1"/>
        <end position="27"/>
    </location>
</feature>
<dbReference type="GO" id="GO:0042803">
    <property type="term" value="F:protein homodimerization activity"/>
    <property type="evidence" value="ECO:0007669"/>
    <property type="project" value="UniProtKB-ARBA"/>
</dbReference>
<sequence length="802" mass="86113">MPLHSCLSGSPMWLLLLLPLMPITASGYGSPGPIAATFGDNGFFCAIDASGKQEILCWDKTNKSSSTTPSYFSSLPSMATLSGGEGFMCGIISNSSRAYCWNVFNSSDNLVPPSLQSTSYSEIAAGKYHVCAIRGSYYSSSNLGTVECWEFLQTPNNSSANDVVANSSFSDPYITSHEMRSIVSGEGFSCGVVLDREGRVVCWGPKSGKLGVPALSSNFDELASGRNSVCGISAESGEVQCWGEANEFGTHPVGTRLVGLSAGVEHYCGLRKDDHGVECWGRSDSSSVPTGSGFLAIASSDFITCGVREADLVPNCWDVHGNVPSDYSPPLQLCSPGTCSPGSCSTGMFAFNASVLNEPDLTSLCVWKDLKICLPCGKNCSDGYFPSSVCSENADRICTLCSLCQNSSCWDVCGQLPPSSSTQEQGKREIKKLVVITVSLVSCSVLVLFGWCFVPHMNKSKHQESAKIKCTICVDRPVVEAESDPDLPPSLSISSCVGPTQVFRLSELKDATHGFKEFNELGRGSFGFVYKAVLSDGRQVAVKRANAATIIHTNSRDFDAKLEILINIRHNNIVNLLGYCAEMGERLLVYEFMPHGTLHDHLQGELSPLDWNIRLKISLDAARGLVYLHKEVTPPIVHRDVKTSNILLDSQWGARIADIGILSASDGDLGGDMESDVYSFGIVLLEILSGKKSHGKDCSPPGIVPWALPLIRHGKAAAIIDRNVALPINVEPLLKLADVAELALRENPTERPSMSEVGTDRKCCGEVFASVHCAGGLEGVESMGNSALLNLFHACQRNELLM</sequence>
<comment type="subcellular location">
    <subcellularLocation>
        <location evidence="1">Membrane</location>
        <topology evidence="1">Single-pass type I membrane protein</topology>
    </subcellularLocation>
</comment>
<evidence type="ECO:0000256" key="16">
    <source>
        <dbReference type="ARBA" id="ARBA00048679"/>
    </source>
</evidence>
<evidence type="ECO:0000259" key="20">
    <source>
        <dbReference type="PROSITE" id="PS50011"/>
    </source>
</evidence>
<dbReference type="SMART" id="SM00220">
    <property type="entry name" value="S_TKc"/>
    <property type="match status" value="1"/>
</dbReference>
<protein>
    <recommendedName>
        <fullName evidence="2">non-specific serine/threonine protein kinase</fullName>
        <ecNumber evidence="2">2.7.11.1</ecNumber>
    </recommendedName>
</protein>
<keyword evidence="6 19" id="KW-0732">Signal</keyword>
<feature type="repeat" description="TNFR-Cys" evidence="17">
    <location>
        <begin position="343"/>
        <end position="398"/>
    </location>
</feature>
<dbReference type="PANTHER" id="PTHR47460:SF1">
    <property type="entry name" value="SERINE_THREONINE-PROTEIN KINASE-LIKE PROTEIN ACR4"/>
    <property type="match status" value="1"/>
</dbReference>
<dbReference type="PROSITE" id="PS50050">
    <property type="entry name" value="TNFR_NGFR_2"/>
    <property type="match status" value="1"/>
</dbReference>
<dbReference type="PROSITE" id="PS00108">
    <property type="entry name" value="PROTEIN_KINASE_ST"/>
    <property type="match status" value="1"/>
</dbReference>
<evidence type="ECO:0000256" key="19">
    <source>
        <dbReference type="SAM" id="SignalP"/>
    </source>
</evidence>
<keyword evidence="7 18" id="KW-0547">Nucleotide-binding</keyword>
<keyword evidence="11" id="KW-0472">Membrane</keyword>
<keyword evidence="12 17" id="KW-1015">Disulfide bond</keyword>
<dbReference type="SUPFAM" id="SSF50985">
    <property type="entry name" value="RCC1/BLIP-II"/>
    <property type="match status" value="1"/>
</dbReference>
<evidence type="ECO:0000256" key="2">
    <source>
        <dbReference type="ARBA" id="ARBA00012513"/>
    </source>
</evidence>
<evidence type="ECO:0000313" key="23">
    <source>
        <dbReference type="Proteomes" id="UP000516437"/>
    </source>
</evidence>
<dbReference type="GO" id="GO:0004674">
    <property type="term" value="F:protein serine/threonine kinase activity"/>
    <property type="evidence" value="ECO:0007669"/>
    <property type="project" value="UniProtKB-KW"/>
</dbReference>
<evidence type="ECO:0000256" key="7">
    <source>
        <dbReference type="ARBA" id="ARBA00022741"/>
    </source>
</evidence>
<evidence type="ECO:0000256" key="11">
    <source>
        <dbReference type="ARBA" id="ARBA00023136"/>
    </source>
</evidence>
<keyword evidence="9 18" id="KW-0067">ATP-binding</keyword>
<feature type="domain" description="Protein kinase" evidence="20">
    <location>
        <begin position="515"/>
        <end position="769"/>
    </location>
</feature>
<dbReference type="Gene3D" id="2.130.10.30">
    <property type="entry name" value="Regulator of chromosome condensation 1/beta-lactamase-inhibitor protein II"/>
    <property type="match status" value="1"/>
</dbReference>
<dbReference type="FunFam" id="3.30.200.20:FF:000357">
    <property type="entry name" value="serine/threonine-protein kinase-like protein CCR1"/>
    <property type="match status" value="1"/>
</dbReference>
<dbReference type="InterPro" id="IPR001368">
    <property type="entry name" value="TNFR/NGFR_Cys_rich_reg"/>
</dbReference>
<feature type="domain" description="TNFR-Cys" evidence="21">
    <location>
        <begin position="343"/>
        <end position="398"/>
    </location>
</feature>
<evidence type="ECO:0000256" key="6">
    <source>
        <dbReference type="ARBA" id="ARBA00022729"/>
    </source>
</evidence>
<organism evidence="22 23">
    <name type="scientific">Morella rubra</name>
    <name type="common">Chinese bayberry</name>
    <dbReference type="NCBI Taxonomy" id="262757"/>
    <lineage>
        <taxon>Eukaryota</taxon>
        <taxon>Viridiplantae</taxon>
        <taxon>Streptophyta</taxon>
        <taxon>Embryophyta</taxon>
        <taxon>Tracheophyta</taxon>
        <taxon>Spermatophyta</taxon>
        <taxon>Magnoliopsida</taxon>
        <taxon>eudicotyledons</taxon>
        <taxon>Gunneridae</taxon>
        <taxon>Pentapetalae</taxon>
        <taxon>rosids</taxon>
        <taxon>fabids</taxon>
        <taxon>Fagales</taxon>
        <taxon>Myricaceae</taxon>
        <taxon>Morella</taxon>
    </lineage>
</organism>
<dbReference type="SUPFAM" id="SSF56112">
    <property type="entry name" value="Protein kinase-like (PK-like)"/>
    <property type="match status" value="1"/>
</dbReference>
<evidence type="ECO:0000256" key="10">
    <source>
        <dbReference type="ARBA" id="ARBA00022989"/>
    </source>
</evidence>
<evidence type="ECO:0000256" key="4">
    <source>
        <dbReference type="ARBA" id="ARBA00022679"/>
    </source>
</evidence>
<evidence type="ECO:0000256" key="3">
    <source>
        <dbReference type="ARBA" id="ARBA00022527"/>
    </source>
</evidence>
<dbReference type="FunFam" id="1.10.510.10:FF:000940">
    <property type="entry name" value="Serine/threonine-protein kinase-like protein CCR1"/>
    <property type="match status" value="1"/>
</dbReference>
<feature type="disulfide bond" evidence="17">
    <location>
        <begin position="380"/>
        <end position="398"/>
    </location>
</feature>
<dbReference type="PROSITE" id="PS50011">
    <property type="entry name" value="PROTEIN_KINASE_DOM"/>
    <property type="match status" value="1"/>
</dbReference>
<evidence type="ECO:0000256" key="12">
    <source>
        <dbReference type="ARBA" id="ARBA00023157"/>
    </source>
</evidence>
<dbReference type="AlphaFoldDB" id="A0A6A1W2S3"/>
<keyword evidence="3" id="KW-0723">Serine/threonine-protein kinase</keyword>
<dbReference type="InterPro" id="IPR011009">
    <property type="entry name" value="Kinase-like_dom_sf"/>
</dbReference>
<evidence type="ECO:0000256" key="17">
    <source>
        <dbReference type="PROSITE-ProRule" id="PRU00206"/>
    </source>
</evidence>
<name>A0A6A1W2S3_9ROSI</name>
<gene>
    <name evidence="22" type="ORF">CJ030_MR3G014522</name>
</gene>
<comment type="caution">
    <text evidence="22">The sequence shown here is derived from an EMBL/GenBank/DDBJ whole genome shotgun (WGS) entry which is preliminary data.</text>
</comment>